<feature type="compositionally biased region" description="Polar residues" evidence="1">
    <location>
        <begin position="48"/>
        <end position="58"/>
    </location>
</feature>
<reference evidence="2 3" key="1">
    <citation type="journal article" date="2012" name="Genome Biol.">
        <title>Genome and low-iron response of an oceanic diatom adapted to chronic iron limitation.</title>
        <authorList>
            <person name="Lommer M."/>
            <person name="Specht M."/>
            <person name="Roy A.S."/>
            <person name="Kraemer L."/>
            <person name="Andreson R."/>
            <person name="Gutowska M.A."/>
            <person name="Wolf J."/>
            <person name="Bergner S.V."/>
            <person name="Schilhabel M.B."/>
            <person name="Klostermeier U.C."/>
            <person name="Beiko R.G."/>
            <person name="Rosenstiel P."/>
            <person name="Hippler M."/>
            <person name="Laroche J."/>
        </authorList>
    </citation>
    <scope>NUCLEOTIDE SEQUENCE [LARGE SCALE GENOMIC DNA]</scope>
    <source>
        <strain evidence="2 3">CCMP1005</strain>
    </source>
</reference>
<feature type="region of interest" description="Disordered" evidence="1">
    <location>
        <begin position="1"/>
        <end position="74"/>
    </location>
</feature>
<dbReference type="Proteomes" id="UP000266841">
    <property type="component" value="Unassembled WGS sequence"/>
</dbReference>
<keyword evidence="3" id="KW-1185">Reference proteome</keyword>
<name>K0T3H3_THAOC</name>
<dbReference type="AlphaFoldDB" id="K0T3H3"/>
<proteinExistence type="predicted"/>
<sequence>MESNSPVPLALMRRGDGRGAADRRATEAQDDPAPWMASEEEEGKRTSTKSPSVSTQTSREWRSEDSERGAESSGWILMRSLCVRDWIPRSG</sequence>
<organism evidence="2 3">
    <name type="scientific">Thalassiosira oceanica</name>
    <name type="common">Marine diatom</name>
    <dbReference type="NCBI Taxonomy" id="159749"/>
    <lineage>
        <taxon>Eukaryota</taxon>
        <taxon>Sar</taxon>
        <taxon>Stramenopiles</taxon>
        <taxon>Ochrophyta</taxon>
        <taxon>Bacillariophyta</taxon>
        <taxon>Coscinodiscophyceae</taxon>
        <taxon>Thalassiosirophycidae</taxon>
        <taxon>Thalassiosirales</taxon>
        <taxon>Thalassiosiraceae</taxon>
        <taxon>Thalassiosira</taxon>
    </lineage>
</organism>
<feature type="non-terminal residue" evidence="2">
    <location>
        <position position="91"/>
    </location>
</feature>
<evidence type="ECO:0000256" key="1">
    <source>
        <dbReference type="SAM" id="MobiDB-lite"/>
    </source>
</evidence>
<accession>K0T3H3</accession>
<feature type="compositionally biased region" description="Basic and acidic residues" evidence="1">
    <location>
        <begin position="59"/>
        <end position="70"/>
    </location>
</feature>
<comment type="caution">
    <text evidence="2">The sequence shown here is derived from an EMBL/GenBank/DDBJ whole genome shotgun (WGS) entry which is preliminary data.</text>
</comment>
<evidence type="ECO:0000313" key="3">
    <source>
        <dbReference type="Proteomes" id="UP000266841"/>
    </source>
</evidence>
<evidence type="ECO:0000313" key="2">
    <source>
        <dbReference type="EMBL" id="EJK72235.1"/>
    </source>
</evidence>
<protein>
    <submittedName>
        <fullName evidence="2">Uncharacterized protein</fullName>
    </submittedName>
</protein>
<gene>
    <name evidence="2" type="ORF">THAOC_06248</name>
</gene>
<feature type="compositionally biased region" description="Basic and acidic residues" evidence="1">
    <location>
        <begin position="13"/>
        <end position="27"/>
    </location>
</feature>
<dbReference type="EMBL" id="AGNL01006146">
    <property type="protein sequence ID" value="EJK72235.1"/>
    <property type="molecule type" value="Genomic_DNA"/>
</dbReference>